<protein>
    <recommendedName>
        <fullName evidence="4">YhhN-like protein</fullName>
    </recommendedName>
</protein>
<evidence type="ECO:0000313" key="3">
    <source>
        <dbReference type="Proteomes" id="UP000323136"/>
    </source>
</evidence>
<proteinExistence type="predicted"/>
<keyword evidence="1" id="KW-0812">Transmembrane</keyword>
<accession>A0A5S5DY41</accession>
<feature type="transmembrane region" description="Helical" evidence="1">
    <location>
        <begin position="151"/>
        <end position="172"/>
    </location>
</feature>
<feature type="transmembrane region" description="Helical" evidence="1">
    <location>
        <begin position="65"/>
        <end position="83"/>
    </location>
</feature>
<organism evidence="2 3">
    <name type="scientific">Tenacibaculum adriaticum</name>
    <dbReference type="NCBI Taxonomy" id="413713"/>
    <lineage>
        <taxon>Bacteria</taxon>
        <taxon>Pseudomonadati</taxon>
        <taxon>Bacteroidota</taxon>
        <taxon>Flavobacteriia</taxon>
        <taxon>Flavobacteriales</taxon>
        <taxon>Flavobacteriaceae</taxon>
        <taxon>Tenacibaculum</taxon>
    </lineage>
</organism>
<evidence type="ECO:0008006" key="4">
    <source>
        <dbReference type="Google" id="ProtNLM"/>
    </source>
</evidence>
<sequence length="216" mass="25746">MDPFFWGFTLSIFSLFLLLMNAFLFSLKMKKRNKLYKTVTAYLVILFFVELLCNLIGYLKPGENSFLSHFYFNSQFLLLSIFFRELFIDITLKKIVIVSYVTITLLITAGYVLNPKIFWQFNLFEIVSTSALLVIYGFIHLFNTLNNKKEYFYFSIGLILYLICSSLIFMSGNYQLVFIEDPYIDIWIFNTFFYILFQFLIFKEWLFINKVANNGR</sequence>
<keyword evidence="1" id="KW-0472">Membrane</keyword>
<reference evidence="2 3" key="1">
    <citation type="submission" date="2019-07" db="EMBL/GenBank/DDBJ databases">
        <title>Genomic Encyclopedia of Type Strains, Phase IV (KMG-IV): sequencing the most valuable type-strain genomes for metagenomic binning, comparative biology and taxonomic classification.</title>
        <authorList>
            <person name="Goeker M."/>
        </authorList>
    </citation>
    <scope>NUCLEOTIDE SEQUENCE [LARGE SCALE GENOMIC DNA]</scope>
    <source>
        <strain evidence="2 3">DSM 18961</strain>
    </source>
</reference>
<name>A0A5S5DY41_9FLAO</name>
<feature type="transmembrane region" description="Helical" evidence="1">
    <location>
        <begin position="6"/>
        <end position="27"/>
    </location>
</feature>
<feature type="transmembrane region" description="Helical" evidence="1">
    <location>
        <begin position="95"/>
        <end position="113"/>
    </location>
</feature>
<comment type="caution">
    <text evidence="2">The sequence shown here is derived from an EMBL/GenBank/DDBJ whole genome shotgun (WGS) entry which is preliminary data.</text>
</comment>
<dbReference type="AlphaFoldDB" id="A0A5S5DY41"/>
<feature type="transmembrane region" description="Helical" evidence="1">
    <location>
        <begin position="184"/>
        <end position="202"/>
    </location>
</feature>
<evidence type="ECO:0000256" key="1">
    <source>
        <dbReference type="SAM" id="Phobius"/>
    </source>
</evidence>
<keyword evidence="1" id="KW-1133">Transmembrane helix</keyword>
<feature type="transmembrane region" description="Helical" evidence="1">
    <location>
        <begin position="39"/>
        <end position="59"/>
    </location>
</feature>
<gene>
    <name evidence="2" type="ORF">C7447_101119</name>
</gene>
<dbReference type="EMBL" id="VNIA01000001">
    <property type="protein sequence ID" value="TYP99519.1"/>
    <property type="molecule type" value="Genomic_DNA"/>
</dbReference>
<dbReference type="Proteomes" id="UP000323136">
    <property type="component" value="Unassembled WGS sequence"/>
</dbReference>
<evidence type="ECO:0000313" key="2">
    <source>
        <dbReference type="EMBL" id="TYP99519.1"/>
    </source>
</evidence>
<keyword evidence="3" id="KW-1185">Reference proteome</keyword>
<feature type="transmembrane region" description="Helical" evidence="1">
    <location>
        <begin position="119"/>
        <end position="139"/>
    </location>
</feature>